<feature type="domain" description="Aminoglycoside phosphotransferase" evidence="2">
    <location>
        <begin position="107"/>
        <end position="173"/>
    </location>
</feature>
<dbReference type="SUPFAM" id="SSF56112">
    <property type="entry name" value="Protein kinase-like (PK-like)"/>
    <property type="match status" value="1"/>
</dbReference>
<dbReference type="Gene3D" id="3.90.1200.10">
    <property type="match status" value="1"/>
</dbReference>
<gene>
    <name evidence="3" type="ORF">GCM10023340_02260</name>
</gene>
<dbReference type="EMBL" id="BAABKG010000001">
    <property type="protein sequence ID" value="GAA5141099.1"/>
    <property type="molecule type" value="Genomic_DNA"/>
</dbReference>
<dbReference type="InterPro" id="IPR011009">
    <property type="entry name" value="Kinase-like_dom_sf"/>
</dbReference>
<organism evidence="3 4">
    <name type="scientific">Nocardioides marinquilinus</name>
    <dbReference type="NCBI Taxonomy" id="1210400"/>
    <lineage>
        <taxon>Bacteria</taxon>
        <taxon>Bacillati</taxon>
        <taxon>Actinomycetota</taxon>
        <taxon>Actinomycetes</taxon>
        <taxon>Propionibacteriales</taxon>
        <taxon>Nocardioidaceae</taxon>
        <taxon>Nocardioides</taxon>
    </lineage>
</organism>
<reference evidence="4" key="1">
    <citation type="journal article" date="2019" name="Int. J. Syst. Evol. Microbiol.">
        <title>The Global Catalogue of Microorganisms (GCM) 10K type strain sequencing project: providing services to taxonomists for standard genome sequencing and annotation.</title>
        <authorList>
            <consortium name="The Broad Institute Genomics Platform"/>
            <consortium name="The Broad Institute Genome Sequencing Center for Infectious Disease"/>
            <person name="Wu L."/>
            <person name="Ma J."/>
        </authorList>
    </citation>
    <scope>NUCLEOTIDE SEQUENCE [LARGE SCALE GENOMIC DNA]</scope>
    <source>
        <strain evidence="4">JCM 18459</strain>
    </source>
</reference>
<comment type="caution">
    <text evidence="3">The sequence shown here is derived from an EMBL/GenBank/DDBJ whole genome shotgun (WGS) entry which is preliminary data.</text>
</comment>
<name>A0ABP9P614_9ACTN</name>
<feature type="region of interest" description="Disordered" evidence="1">
    <location>
        <begin position="1"/>
        <end position="21"/>
    </location>
</feature>
<evidence type="ECO:0000256" key="1">
    <source>
        <dbReference type="SAM" id="MobiDB-lite"/>
    </source>
</evidence>
<keyword evidence="4" id="KW-1185">Reference proteome</keyword>
<dbReference type="RefSeq" id="WP_345453536.1">
    <property type="nucleotide sequence ID" value="NZ_BAABKG010000001.1"/>
</dbReference>
<accession>A0ABP9P614</accession>
<dbReference type="Pfam" id="PF01636">
    <property type="entry name" value="APH"/>
    <property type="match status" value="1"/>
</dbReference>
<evidence type="ECO:0000313" key="3">
    <source>
        <dbReference type="EMBL" id="GAA5141099.1"/>
    </source>
</evidence>
<sequence length="275" mass="29894">MDGDEQRLTTWGTGAHASSAARQDDVVLKDAGPWAPTVLALLRHLERAGFDGAPRVVGDGIAPDGRLTLTYVPGGSVHPRAWPPDECRAVGALLRRAHEAAESFEAPADAAWGRSWLHEIGDEDDLVIGHGDAAPWNIVGLDRRPQALIDWDTAGPIERLTEVAYAVWLNAQLHDDDIAAAQALPPAYVRARQARNIVDGYGLNRPQRLVLVDRMVEVALAGVRADAEENDVGPESDAAVTASGYPVLWSVTWRARSAGWMFRNRRMLTDALVVR</sequence>
<dbReference type="Proteomes" id="UP001500221">
    <property type="component" value="Unassembled WGS sequence"/>
</dbReference>
<proteinExistence type="predicted"/>
<evidence type="ECO:0000313" key="4">
    <source>
        <dbReference type="Proteomes" id="UP001500221"/>
    </source>
</evidence>
<evidence type="ECO:0000259" key="2">
    <source>
        <dbReference type="Pfam" id="PF01636"/>
    </source>
</evidence>
<dbReference type="InterPro" id="IPR002575">
    <property type="entry name" value="Aminoglycoside_PTrfase"/>
</dbReference>
<protein>
    <submittedName>
        <fullName evidence="3">Phosphotransferase</fullName>
    </submittedName>
</protein>